<protein>
    <recommendedName>
        <fullName evidence="4">MotA/TolQ/ExbB proton channel domain-containing protein</fullName>
    </recommendedName>
</protein>
<reference evidence="3" key="1">
    <citation type="journal article" date="2019" name="Int. J. Syst. Evol. Microbiol.">
        <title>The Global Catalogue of Microorganisms (GCM) 10K type strain sequencing project: providing services to taxonomists for standard genome sequencing and annotation.</title>
        <authorList>
            <consortium name="The Broad Institute Genomics Platform"/>
            <consortium name="The Broad Institute Genome Sequencing Center for Infectious Disease"/>
            <person name="Wu L."/>
            <person name="Ma J."/>
        </authorList>
    </citation>
    <scope>NUCLEOTIDE SEQUENCE [LARGE SCALE GENOMIC DNA]</scope>
    <source>
        <strain evidence="3">NBRC 108723</strain>
    </source>
</reference>
<feature type="transmembrane region" description="Helical" evidence="1">
    <location>
        <begin position="20"/>
        <end position="40"/>
    </location>
</feature>
<keyword evidence="1" id="KW-1133">Transmembrane helix</keyword>
<dbReference type="EMBL" id="BSPW01000034">
    <property type="protein sequence ID" value="GLT18086.1"/>
    <property type="molecule type" value="Genomic_DNA"/>
</dbReference>
<feature type="transmembrane region" description="Helical" evidence="1">
    <location>
        <begin position="88"/>
        <end position="107"/>
    </location>
</feature>
<feature type="transmembrane region" description="Helical" evidence="1">
    <location>
        <begin position="127"/>
        <end position="151"/>
    </location>
</feature>
<name>A0ABQ6EZH4_9VIBR</name>
<dbReference type="Proteomes" id="UP001157138">
    <property type="component" value="Unassembled WGS sequence"/>
</dbReference>
<accession>A0ABQ6EZH4</accession>
<gene>
    <name evidence="2" type="ORF">GCM10007938_18640</name>
</gene>
<keyword evidence="1" id="KW-0472">Membrane</keyword>
<keyword evidence="3" id="KW-1185">Reference proteome</keyword>
<keyword evidence="1" id="KW-0812">Transmembrane</keyword>
<sequence length="194" mass="21936">MFMLSSVIVHSKKAFDPTFYMFIFLILSFILGVLTGLFFSDKAILFNNSKYVKIRNNEIEIRKIEFFGVLTLKRMPFLRAPLRKLRNIISILAALIGTGGAGIGMGIAEMLKRSDVLAPDMSVHAMLFFSVGIPLLFVLGILIYSTMTYLFEWRKLVASIDKEYGEHVIIYNSKKKSYKKIKEIMAESGSNANG</sequence>
<evidence type="ECO:0000313" key="3">
    <source>
        <dbReference type="Proteomes" id="UP001157138"/>
    </source>
</evidence>
<evidence type="ECO:0000256" key="1">
    <source>
        <dbReference type="SAM" id="Phobius"/>
    </source>
</evidence>
<evidence type="ECO:0008006" key="4">
    <source>
        <dbReference type="Google" id="ProtNLM"/>
    </source>
</evidence>
<comment type="caution">
    <text evidence="2">The sequence shown here is derived from an EMBL/GenBank/DDBJ whole genome shotgun (WGS) entry which is preliminary data.</text>
</comment>
<proteinExistence type="predicted"/>
<evidence type="ECO:0000313" key="2">
    <source>
        <dbReference type="EMBL" id="GLT18086.1"/>
    </source>
</evidence>
<organism evidence="2 3">
    <name type="scientific">Vibrio zhanjiangensis</name>
    <dbReference type="NCBI Taxonomy" id="1046128"/>
    <lineage>
        <taxon>Bacteria</taxon>
        <taxon>Pseudomonadati</taxon>
        <taxon>Pseudomonadota</taxon>
        <taxon>Gammaproteobacteria</taxon>
        <taxon>Vibrionales</taxon>
        <taxon>Vibrionaceae</taxon>
        <taxon>Vibrio</taxon>
    </lineage>
</organism>